<evidence type="ECO:0000313" key="6">
    <source>
        <dbReference type="Proteomes" id="UP000773462"/>
    </source>
</evidence>
<gene>
    <name evidence="5" type="ORF">J2Z70_003971</name>
</gene>
<dbReference type="PANTHER" id="PTHR12526">
    <property type="entry name" value="GLYCOSYLTRANSFERASE"/>
    <property type="match status" value="1"/>
</dbReference>
<keyword evidence="2" id="KW-0808">Transferase</keyword>
<name>A0ABS4NUS0_9BACL</name>
<keyword evidence="1" id="KW-0328">Glycosyltransferase</keyword>
<evidence type="ECO:0000256" key="1">
    <source>
        <dbReference type="ARBA" id="ARBA00022676"/>
    </source>
</evidence>
<dbReference type="SUPFAM" id="SSF53756">
    <property type="entry name" value="UDP-Glycosyltransferase/glycogen phosphorylase"/>
    <property type="match status" value="1"/>
</dbReference>
<feature type="region of interest" description="Disordered" evidence="3">
    <location>
        <begin position="420"/>
        <end position="512"/>
    </location>
</feature>
<accession>A0ABS4NUS0</accession>
<evidence type="ECO:0000256" key="2">
    <source>
        <dbReference type="ARBA" id="ARBA00022679"/>
    </source>
</evidence>
<evidence type="ECO:0000259" key="4">
    <source>
        <dbReference type="Pfam" id="PF00534"/>
    </source>
</evidence>
<protein>
    <submittedName>
        <fullName evidence="5">Glycosyltransferase involved in cell wall biosynthesis</fullName>
    </submittedName>
</protein>
<organism evidence="5 6">
    <name type="scientific">Paenibacillus silagei</name>
    <dbReference type="NCBI Taxonomy" id="1670801"/>
    <lineage>
        <taxon>Bacteria</taxon>
        <taxon>Bacillati</taxon>
        <taxon>Bacillota</taxon>
        <taxon>Bacilli</taxon>
        <taxon>Bacillales</taxon>
        <taxon>Paenibacillaceae</taxon>
        <taxon>Paenibacillus</taxon>
    </lineage>
</organism>
<feature type="compositionally biased region" description="Low complexity" evidence="3">
    <location>
        <begin position="426"/>
        <end position="441"/>
    </location>
</feature>
<feature type="compositionally biased region" description="Basic residues" evidence="3">
    <location>
        <begin position="442"/>
        <end position="465"/>
    </location>
</feature>
<dbReference type="Proteomes" id="UP000773462">
    <property type="component" value="Unassembled WGS sequence"/>
</dbReference>
<keyword evidence="6" id="KW-1185">Reference proteome</keyword>
<dbReference type="PANTHER" id="PTHR12526:SF510">
    <property type="entry name" value="D-INOSITOL 3-PHOSPHATE GLYCOSYLTRANSFERASE"/>
    <property type="match status" value="1"/>
</dbReference>
<dbReference type="EMBL" id="JAGGLV010000013">
    <property type="protein sequence ID" value="MBP2113810.1"/>
    <property type="molecule type" value="Genomic_DNA"/>
</dbReference>
<evidence type="ECO:0000313" key="5">
    <source>
        <dbReference type="EMBL" id="MBP2113810.1"/>
    </source>
</evidence>
<dbReference type="InterPro" id="IPR001296">
    <property type="entry name" value="Glyco_trans_1"/>
</dbReference>
<dbReference type="Pfam" id="PF00534">
    <property type="entry name" value="Glycos_transf_1"/>
    <property type="match status" value="1"/>
</dbReference>
<comment type="caution">
    <text evidence="5">The sequence shown here is derived from an EMBL/GenBank/DDBJ whole genome shotgun (WGS) entry which is preliminary data.</text>
</comment>
<dbReference type="CDD" id="cd03801">
    <property type="entry name" value="GT4_PimA-like"/>
    <property type="match status" value="1"/>
</dbReference>
<proteinExistence type="predicted"/>
<evidence type="ECO:0000256" key="3">
    <source>
        <dbReference type="SAM" id="MobiDB-lite"/>
    </source>
</evidence>
<feature type="compositionally biased region" description="Basic residues" evidence="3">
    <location>
        <begin position="473"/>
        <end position="512"/>
    </location>
</feature>
<sequence>MAAPQPFAGERRDTMADKATIVLFSHVSNTRSITGAEKLLLFFSRELSPYFNCILVAPQDGKLTQLARSYGLQVRLMSIPLVYGVYTPYAGLPADIRKLQEGREYHELTHWLAELRPSFVITSTCVHALPPIAAKSLGIPVIWKISETITDNEFTPISVELIHNNSDEILAISQTAAACFPEEIRDSKVTQLPPSWSDADLMFEAWSKLRGERRSELKIAPGDPLIGYVSSFINKEKGLEHFVKMAVLVHEQHPAARYLVVGTPGDKSYYERCVRKVKLEGLTSRFRFVGYEECLPAAYCAMDLLVVPSLIREGFGMTALEGYAFSKPVVAYDSGGLREILDAAGCGELLVPAGDMDALAGRVNALLADQAMAAGIGRQARERIEAVYGPAAYRVRLQGLAERWHLRYCLQPPQLIGGPEVPPAAAPAGGKSAPAAQPTRGKTGRRAARLRAAKLRRGRLRRAKSRSGAAGTRPRRKKRAAGSARRRASSGGKKRRAGQAGSRRSKRRRKAS</sequence>
<dbReference type="RefSeq" id="WP_209876012.1">
    <property type="nucleotide sequence ID" value="NZ_JAGGLV010000013.1"/>
</dbReference>
<dbReference type="Gene3D" id="3.40.50.2000">
    <property type="entry name" value="Glycogen Phosphorylase B"/>
    <property type="match status" value="2"/>
</dbReference>
<feature type="domain" description="Glycosyl transferase family 1" evidence="4">
    <location>
        <begin position="213"/>
        <end position="383"/>
    </location>
</feature>
<reference evidence="5 6" key="1">
    <citation type="submission" date="2021-03" db="EMBL/GenBank/DDBJ databases">
        <title>Genomic Encyclopedia of Type Strains, Phase IV (KMG-IV): sequencing the most valuable type-strain genomes for metagenomic binning, comparative biology and taxonomic classification.</title>
        <authorList>
            <person name="Goeker M."/>
        </authorList>
    </citation>
    <scope>NUCLEOTIDE SEQUENCE [LARGE SCALE GENOMIC DNA]</scope>
    <source>
        <strain evidence="5 6">DSM 101953</strain>
    </source>
</reference>